<dbReference type="InterPro" id="IPR036134">
    <property type="entry name" value="Crypto/Photolyase_FAD-like_sf"/>
</dbReference>
<dbReference type="STRING" id="1354337.M983_1762"/>
<keyword evidence="16" id="KW-0456">Lyase</keyword>
<evidence type="ECO:0000256" key="3">
    <source>
        <dbReference type="ARBA" id="ARBA00013149"/>
    </source>
</evidence>
<evidence type="ECO:0000256" key="6">
    <source>
        <dbReference type="ARBA" id="ARBA00022827"/>
    </source>
</evidence>
<feature type="site" description="Electron transfer via tryptophanyl radical" evidence="13">
    <location>
        <position position="312"/>
    </location>
</feature>
<dbReference type="GO" id="GO:0009416">
    <property type="term" value="P:response to light stimulus"/>
    <property type="evidence" value="ECO:0007669"/>
    <property type="project" value="TreeGrafter"/>
</dbReference>
<dbReference type="EC" id="4.1.99.3" evidence="3"/>
<dbReference type="InterPro" id="IPR018394">
    <property type="entry name" value="DNA_photolyase_1_CS_C"/>
</dbReference>
<dbReference type="PRINTS" id="PR00147">
    <property type="entry name" value="DNAPHOTLYASE"/>
</dbReference>
<dbReference type="OrthoDB" id="9772484at2"/>
<feature type="site" description="Electron transfer via tryptophanyl radical" evidence="13">
    <location>
        <position position="388"/>
    </location>
</feature>
<comment type="catalytic activity">
    <reaction evidence="9">
        <text>cyclobutadipyrimidine (in DNA) = 2 pyrimidine residues (in DNA).</text>
        <dbReference type="EC" id="4.1.99.3"/>
    </reaction>
</comment>
<comment type="caution">
    <text evidence="16">The sequence shown here is derived from an EMBL/GenBank/DDBJ whole genome shotgun (WGS) entry which is preliminary data.</text>
</comment>
<dbReference type="NCBIfam" id="NF007955">
    <property type="entry name" value="PRK10674.1"/>
    <property type="match status" value="1"/>
</dbReference>
<evidence type="ECO:0000313" key="17">
    <source>
        <dbReference type="Proteomes" id="UP000094023"/>
    </source>
</evidence>
<evidence type="ECO:0000256" key="1">
    <source>
        <dbReference type="ARBA" id="ARBA00001932"/>
    </source>
</evidence>
<evidence type="ECO:0000256" key="7">
    <source>
        <dbReference type="ARBA" id="ARBA00022991"/>
    </source>
</evidence>
<feature type="domain" description="Photolyase/cryptochrome alpha/beta" evidence="15">
    <location>
        <begin position="5"/>
        <end position="138"/>
    </location>
</feature>
<comment type="similarity">
    <text evidence="2">Belongs to the DNA photolyase class-1 family.</text>
</comment>
<dbReference type="Gene3D" id="1.10.579.10">
    <property type="entry name" value="DNA Cyclobutane Dipyrimidine Photolyase, subunit A, domain 3"/>
    <property type="match status" value="1"/>
</dbReference>
<dbReference type="Pfam" id="PF03441">
    <property type="entry name" value="FAD_binding_7"/>
    <property type="match status" value="1"/>
</dbReference>
<comment type="cofactor">
    <cofactor evidence="12">
        <name>FAD</name>
        <dbReference type="ChEBI" id="CHEBI:57692"/>
    </cofactor>
    <text evidence="12">Binds 1 FAD per subunit.</text>
</comment>
<evidence type="ECO:0000256" key="8">
    <source>
        <dbReference type="ARBA" id="ARBA00031671"/>
    </source>
</evidence>
<sequence length="476" mass="55834">MHLEPVHIIWFRHDLRVTDNKALFYACQDKQAQVHAIFTVTPEQWQAHDMALSRQALIHDALLELSQSLAKLNIPLTILLSDTYSNAASSVAEYCQQHHATALFFNYEYELNERHRDNRVIELLENKVTIYAYHDNVFIAPGNVVTQQGEMYKVFTPFKNAFLRLFFSQDNTSLSRPDIRTHQHPVESLSAPLFPIKKENKLDYLTTEKDALLRLKQFCYETVSHYAKWRDIPSIEGTSQLSPYLAVGLISVRQCFNRLYHTEPHFVENSTSGEFVWFNELIWREFYQHLIVANPYLCQYRAFQSWTENIKWDNNEDNFTAWTQGLTGYPIIDAAMRQLNQTGWMHNRLRMLTASFLVKDLLIDWRWGERYFMTKLLDGEFSANNGGWQWAASTGTDAVPYFRIFNPTTQGKKFDPEGEFIRQWLPELINVPARYIHTPHEWTMKTNSYIDYPLPIVDHAKARVNAIEAYEKAKNQ</sequence>
<evidence type="ECO:0000256" key="9">
    <source>
        <dbReference type="ARBA" id="ARBA00033999"/>
    </source>
</evidence>
<evidence type="ECO:0000256" key="2">
    <source>
        <dbReference type="ARBA" id="ARBA00005862"/>
    </source>
</evidence>
<dbReference type="InterPro" id="IPR005101">
    <property type="entry name" value="Cryptochr/Photolyase_FAD-bd"/>
</dbReference>
<dbReference type="InterPro" id="IPR036155">
    <property type="entry name" value="Crypto/Photolyase_N_sf"/>
</dbReference>
<accession>A0A198FT81</accession>
<dbReference type="PROSITE" id="PS00394">
    <property type="entry name" value="DNA_PHOTOLYASES_1_1"/>
    <property type="match status" value="1"/>
</dbReference>
<dbReference type="Gene3D" id="1.25.40.80">
    <property type="match status" value="1"/>
</dbReference>
<dbReference type="PROSITE" id="PS00691">
    <property type="entry name" value="DNA_PHOTOLYASES_1_2"/>
    <property type="match status" value="1"/>
</dbReference>
<evidence type="ECO:0000256" key="4">
    <source>
        <dbReference type="ARBA" id="ARBA00014046"/>
    </source>
</evidence>
<dbReference type="GO" id="GO:0003904">
    <property type="term" value="F:deoxyribodipyrimidine photo-lyase activity"/>
    <property type="evidence" value="ECO:0007669"/>
    <property type="project" value="UniProtKB-EC"/>
</dbReference>
<keyword evidence="5 12" id="KW-0285">Flavoprotein</keyword>
<dbReference type="EMBL" id="LXEN01000087">
    <property type="protein sequence ID" value="OAT28073.1"/>
    <property type="molecule type" value="Genomic_DNA"/>
</dbReference>
<name>A0A198FT81_9GAMM</name>
<comment type="cofactor">
    <cofactor evidence="1">
        <name>(6R)-5,10-methylene-5,6,7,8-tetrahydrofolate</name>
        <dbReference type="ChEBI" id="CHEBI:15636"/>
    </cofactor>
</comment>
<dbReference type="Proteomes" id="UP000094023">
    <property type="component" value="Unassembled WGS sequence"/>
</dbReference>
<evidence type="ECO:0000256" key="11">
    <source>
        <dbReference type="ARBA" id="ARBA00083107"/>
    </source>
</evidence>
<dbReference type="Gene3D" id="3.40.50.620">
    <property type="entry name" value="HUPs"/>
    <property type="match status" value="1"/>
</dbReference>
<dbReference type="GO" id="GO:0000719">
    <property type="term" value="P:photoreactive repair"/>
    <property type="evidence" value="ECO:0007669"/>
    <property type="project" value="UniProtKB-ARBA"/>
</dbReference>
<comment type="function">
    <text evidence="10">Involved in repair of UV radiation-induced DNA damage. Catalyzes the light-dependent monomerization (300-600 nm) of cyclobutyl pyrimidine dimers (in cis-syn configuration), which are formed between adjacent bases on the same DNA strand upon exposure to ultraviolet radiation.</text>
</comment>
<feature type="binding site" evidence="12">
    <location>
        <begin position="238"/>
        <end position="242"/>
    </location>
    <ligand>
        <name>FAD</name>
        <dbReference type="ChEBI" id="CHEBI:57692"/>
    </ligand>
</feature>
<gene>
    <name evidence="16" type="ORF">M983_1762</name>
</gene>
<dbReference type="SUPFAM" id="SSF52425">
    <property type="entry name" value="Cryptochrome/photolyase, N-terminal domain"/>
    <property type="match status" value="1"/>
</dbReference>
<evidence type="ECO:0000256" key="5">
    <source>
        <dbReference type="ARBA" id="ARBA00022630"/>
    </source>
</evidence>
<evidence type="ECO:0000256" key="14">
    <source>
        <dbReference type="RuleBase" id="RU004182"/>
    </source>
</evidence>
<evidence type="ECO:0000256" key="10">
    <source>
        <dbReference type="ARBA" id="ARBA00059220"/>
    </source>
</evidence>
<evidence type="ECO:0000259" key="15">
    <source>
        <dbReference type="PROSITE" id="PS51645"/>
    </source>
</evidence>
<organism evidence="16 17">
    <name type="scientific">Proteus myxofaciens ATCC 19692</name>
    <dbReference type="NCBI Taxonomy" id="1354337"/>
    <lineage>
        <taxon>Bacteria</taxon>
        <taxon>Pseudomonadati</taxon>
        <taxon>Pseudomonadota</taxon>
        <taxon>Gammaproteobacteria</taxon>
        <taxon>Enterobacterales</taxon>
        <taxon>Morganellaceae</taxon>
        <taxon>Proteus</taxon>
    </lineage>
</organism>
<dbReference type="InterPro" id="IPR014729">
    <property type="entry name" value="Rossmann-like_a/b/a_fold"/>
</dbReference>
<dbReference type="PANTHER" id="PTHR11455:SF9">
    <property type="entry name" value="CRYPTOCHROME CIRCADIAN CLOCK 5 ISOFORM X1"/>
    <property type="match status" value="1"/>
</dbReference>
<evidence type="ECO:0000313" key="16">
    <source>
        <dbReference type="EMBL" id="OAT28073.1"/>
    </source>
</evidence>
<dbReference type="GO" id="GO:0003677">
    <property type="term" value="F:DNA binding"/>
    <property type="evidence" value="ECO:0007669"/>
    <property type="project" value="TreeGrafter"/>
</dbReference>
<evidence type="ECO:0000256" key="13">
    <source>
        <dbReference type="PIRSR" id="PIRSR602081-2"/>
    </source>
</evidence>
<keyword evidence="17" id="KW-1185">Reference proteome</keyword>
<dbReference type="AlphaFoldDB" id="A0A198FT81"/>
<dbReference type="GO" id="GO:0071949">
    <property type="term" value="F:FAD binding"/>
    <property type="evidence" value="ECO:0007669"/>
    <property type="project" value="TreeGrafter"/>
</dbReference>
<dbReference type="PATRIC" id="fig|1354337.4.peg.1818"/>
<dbReference type="PROSITE" id="PS51645">
    <property type="entry name" value="PHR_CRY_ALPHA_BETA"/>
    <property type="match status" value="1"/>
</dbReference>
<feature type="binding site" evidence="12">
    <location>
        <position position="277"/>
    </location>
    <ligand>
        <name>FAD</name>
        <dbReference type="ChEBI" id="CHEBI:57692"/>
    </ligand>
</feature>
<evidence type="ECO:0000256" key="12">
    <source>
        <dbReference type="PIRSR" id="PIRSR602081-1"/>
    </source>
</evidence>
<proteinExistence type="inferred from homology"/>
<feature type="binding site" evidence="12">
    <location>
        <begin position="280"/>
        <end position="287"/>
    </location>
    <ligand>
        <name>FAD</name>
        <dbReference type="ChEBI" id="CHEBI:57692"/>
    </ligand>
</feature>
<dbReference type="FunFam" id="1.10.579.10:FF:000003">
    <property type="entry name" value="Deoxyribodipyrimidine photo-lyase"/>
    <property type="match status" value="1"/>
</dbReference>
<feature type="site" description="Electron transfer via tryptophanyl radical" evidence="13">
    <location>
        <position position="365"/>
    </location>
</feature>
<protein>
    <recommendedName>
        <fullName evidence="4">Deoxyribodipyrimidine photo-lyase</fullName>
        <ecNumber evidence="3">4.1.99.3</ecNumber>
    </recommendedName>
    <alternativeName>
        <fullName evidence="8">DNA photolyase</fullName>
    </alternativeName>
    <alternativeName>
        <fullName evidence="11">Photoreactivating enzyme</fullName>
    </alternativeName>
</protein>
<dbReference type="PANTHER" id="PTHR11455">
    <property type="entry name" value="CRYPTOCHROME"/>
    <property type="match status" value="1"/>
</dbReference>
<dbReference type="InterPro" id="IPR002081">
    <property type="entry name" value="Cryptochrome/DNA_photolyase_1"/>
</dbReference>
<dbReference type="RefSeq" id="WP_066749730.1">
    <property type="nucleotide sequence ID" value="NZ_LXEN01000087.1"/>
</dbReference>
<dbReference type="SUPFAM" id="SSF48173">
    <property type="entry name" value="Cryptochrome/photolyase FAD-binding domain"/>
    <property type="match status" value="1"/>
</dbReference>
<comment type="similarity">
    <text evidence="14">Belongs to the DNA photolyase family.</text>
</comment>
<dbReference type="Pfam" id="PF00875">
    <property type="entry name" value="DNA_photolyase"/>
    <property type="match status" value="1"/>
</dbReference>
<feature type="binding site" evidence="12">
    <location>
        <position position="226"/>
    </location>
    <ligand>
        <name>FAD</name>
        <dbReference type="ChEBI" id="CHEBI:57692"/>
    </ligand>
</feature>
<reference evidence="16 17" key="1">
    <citation type="submission" date="2016-04" db="EMBL/GenBank/DDBJ databases">
        <title>ATOL: Assembling a taxonomically balanced genome-scale reconstruction of the evolutionary history of the Enterobacteriaceae.</title>
        <authorList>
            <person name="Plunkett G.III."/>
            <person name="Neeno-Eckwall E.C."/>
            <person name="Glasner J.D."/>
            <person name="Perna N.T."/>
        </authorList>
    </citation>
    <scope>NUCLEOTIDE SEQUENCE [LARGE SCALE GENOMIC DNA]</scope>
    <source>
        <strain evidence="16 17">ATCC 19692</strain>
    </source>
</reference>
<keyword evidence="6 12" id="KW-0274">FAD</keyword>
<dbReference type="InterPro" id="IPR006050">
    <property type="entry name" value="DNA_photolyase_N"/>
</dbReference>
<keyword evidence="7 14" id="KW-0157">Chromophore</keyword>